<sequence length="1016" mass="115717">MAANSSEYVPLNVNVPEKNKKFNVFDWNNAKLQEWVKIATKNQDFHYRDNSLTECFVYNDHEFDAIQLRLCMVFFGLKVKIVKNGTNESGKISCNVVYVSVAFSDEKSGFNGSENAVIVITANNTMKFMDAGGRMYENWEDYLRSNKFPQGVMVYPENGSYTPPNNNKVNLIAQETPSCKISAQVKDVLDKVVMTTGIVLTGVALIVAAPVGILSAATLTMVSTGSFYIGLACTAYSVSTGLYDKLGHDETAWTEAFLIATTALSGLTMWYSSRWTATMAKHAANLDLWDDVVKGISTTQRLAFASLNLLKLGLSSFSVLSAIYSLCMKKKNERTWGDWANLCISVFFFTNAVTKPIFLQQVFETEQTRFLENAFGTQMTNKGSEEAFKKTMKEANTTQKKTYLSRNLSRIDNIDEHFCRVHEFGTVISYTENGMIIDNVITISPEAYNQMGKEVLQMRLNYIKLLPTAESRVDAIKQIENDYKTTPRFKELAQKYVNDTLTPQEKTEFKESMKEMPKHRKDHLFRETAKYRNIEAYRETMNQKEMELNGGKNLEQLKQDKINISQQLNSNQISKEEYNAKVLTVDENIKKAETFRKLRSSLDECIKDGKSFDEIERSFNGGKTEAECHEQIRKLKDDFGKITNKENCQKTITKLEQKLETLKENPNTNKKSMKNLRIRIREEHNRLAKAEELGNDVEKMNSKRMEYNANLSKAENDLLKAQSNAPTLETFKNSIMNDPKMHQTLVENKSLMKDMDTFTNSRNERFCTHQQTDFVKSDIENLFGVPNYCDAQVNGQFIFKDLDINASDRMYRKLNELGGFKSRIVQVAQKLTDDPNFKMKADSPREFCNVLEAIQQSAESQVDQKAFLKNALVPNSEAYSTILNQSNKQLQEALNANYSNGQLQYTSLNSAATHSWKHKAEFGANTTTSEYLAEHSQTVINNDNRLGETYSQDGKHIRANYGVHYRNRYSFGVTTTNVATGESKIATVHTKAISNEADLSRLQNMQKPWFTNFFSD</sequence>
<evidence type="ECO:0000313" key="2">
    <source>
        <dbReference type="WBParaSite" id="ES5_v2.g10383.t1"/>
    </source>
</evidence>
<reference evidence="2" key="1">
    <citation type="submission" date="2022-11" db="UniProtKB">
        <authorList>
            <consortium name="WormBaseParasite"/>
        </authorList>
    </citation>
    <scope>IDENTIFICATION</scope>
</reference>
<dbReference type="Proteomes" id="UP000887579">
    <property type="component" value="Unplaced"/>
</dbReference>
<accession>A0AC34F042</accession>
<organism evidence="1 2">
    <name type="scientific">Panagrolaimus sp. ES5</name>
    <dbReference type="NCBI Taxonomy" id="591445"/>
    <lineage>
        <taxon>Eukaryota</taxon>
        <taxon>Metazoa</taxon>
        <taxon>Ecdysozoa</taxon>
        <taxon>Nematoda</taxon>
        <taxon>Chromadorea</taxon>
        <taxon>Rhabditida</taxon>
        <taxon>Tylenchina</taxon>
        <taxon>Panagrolaimomorpha</taxon>
        <taxon>Panagrolaimoidea</taxon>
        <taxon>Panagrolaimidae</taxon>
        <taxon>Panagrolaimus</taxon>
    </lineage>
</organism>
<protein>
    <submittedName>
        <fullName evidence="2">DUF4781 domain-containing protein</fullName>
    </submittedName>
</protein>
<dbReference type="WBParaSite" id="ES5_v2.g10383.t1">
    <property type="protein sequence ID" value="ES5_v2.g10383.t1"/>
    <property type="gene ID" value="ES5_v2.g10383"/>
</dbReference>
<evidence type="ECO:0000313" key="1">
    <source>
        <dbReference type="Proteomes" id="UP000887579"/>
    </source>
</evidence>
<name>A0AC34F042_9BILA</name>
<proteinExistence type="predicted"/>